<dbReference type="STRING" id="1209926.A0A1G4BQS7"/>
<name>A0A1G4BQS7_9PEZI</name>
<evidence type="ECO:0000259" key="1">
    <source>
        <dbReference type="Pfam" id="PF06985"/>
    </source>
</evidence>
<dbReference type="OrthoDB" id="5362512at2759"/>
<sequence length="160" mass="18253">MQACLSAHAASNNDLKAEPWYPTRLLDRKASGGSLDSVRLAITFEEPPSHNDRYATLSHCWGSAPVLELKKATCNDFREGTELSKLPKTFREAIQVTRRLGVRFLWMDSLCIFQDRDDLSDWLNEADLMHKVYSHSFLQHLCVGSPRQFQGPIFRAEPET</sequence>
<protein>
    <submittedName>
        <fullName evidence="2">Heterokaryon incompatibility protein</fullName>
    </submittedName>
</protein>
<dbReference type="Proteomes" id="UP000176998">
    <property type="component" value="Unassembled WGS sequence"/>
</dbReference>
<evidence type="ECO:0000313" key="2">
    <source>
        <dbReference type="EMBL" id="OHF03688.1"/>
    </source>
</evidence>
<proteinExistence type="predicted"/>
<dbReference type="PANTHER" id="PTHR33112:SF11">
    <property type="entry name" value="HETEROKARYON INCOMPATIBILITY DOMAIN-CONTAINING PROTEIN"/>
    <property type="match status" value="1"/>
</dbReference>
<accession>A0A1G4BQS7</accession>
<reference evidence="2 3" key="1">
    <citation type="submission" date="2016-09" db="EMBL/GenBank/DDBJ databases">
        <authorList>
            <person name="Capua I."/>
            <person name="De Benedictis P."/>
            <person name="Joannis T."/>
            <person name="Lombin L.H."/>
            <person name="Cattoli G."/>
        </authorList>
    </citation>
    <scope>NUCLEOTIDE SEQUENCE [LARGE SCALE GENOMIC DNA]</scope>
    <source>
        <strain evidence="2 3">IMI 309357</strain>
    </source>
</reference>
<evidence type="ECO:0000313" key="3">
    <source>
        <dbReference type="Proteomes" id="UP000176998"/>
    </source>
</evidence>
<dbReference type="AlphaFoldDB" id="A0A1G4BQS7"/>
<gene>
    <name evidence="2" type="ORF">CORC01_01007</name>
</gene>
<dbReference type="Pfam" id="PF06985">
    <property type="entry name" value="HET"/>
    <property type="match status" value="1"/>
</dbReference>
<dbReference type="GeneID" id="34554173"/>
<comment type="caution">
    <text evidence="2">The sequence shown here is derived from an EMBL/GenBank/DDBJ whole genome shotgun (WGS) entry which is preliminary data.</text>
</comment>
<dbReference type="InterPro" id="IPR010730">
    <property type="entry name" value="HET"/>
</dbReference>
<keyword evidence="3" id="KW-1185">Reference proteome</keyword>
<dbReference type="RefSeq" id="XP_022480824.1">
    <property type="nucleotide sequence ID" value="XM_022612663.1"/>
</dbReference>
<feature type="domain" description="Heterokaryon incompatibility" evidence="1">
    <location>
        <begin position="54"/>
        <end position="147"/>
    </location>
</feature>
<dbReference type="PANTHER" id="PTHR33112">
    <property type="entry name" value="DOMAIN PROTEIN, PUTATIVE-RELATED"/>
    <property type="match status" value="1"/>
</dbReference>
<organism evidence="2 3">
    <name type="scientific">Colletotrichum orchidophilum</name>
    <dbReference type="NCBI Taxonomy" id="1209926"/>
    <lineage>
        <taxon>Eukaryota</taxon>
        <taxon>Fungi</taxon>
        <taxon>Dikarya</taxon>
        <taxon>Ascomycota</taxon>
        <taxon>Pezizomycotina</taxon>
        <taxon>Sordariomycetes</taxon>
        <taxon>Hypocreomycetidae</taxon>
        <taxon>Glomerellales</taxon>
        <taxon>Glomerellaceae</taxon>
        <taxon>Colletotrichum</taxon>
    </lineage>
</organism>
<dbReference type="EMBL" id="MJBS01000005">
    <property type="protein sequence ID" value="OHF03688.1"/>
    <property type="molecule type" value="Genomic_DNA"/>
</dbReference>